<name>A0A645IZV8_9ZZZZ</name>
<evidence type="ECO:0000313" key="1">
    <source>
        <dbReference type="EMBL" id="MPN56985.1"/>
    </source>
</evidence>
<comment type="caution">
    <text evidence="1">The sequence shown here is derived from an EMBL/GenBank/DDBJ whole genome shotgun (WGS) entry which is preliminary data.</text>
</comment>
<gene>
    <name evidence="1" type="ORF">SDC9_204679</name>
</gene>
<dbReference type="EMBL" id="VSSQ01127965">
    <property type="protein sequence ID" value="MPN56985.1"/>
    <property type="molecule type" value="Genomic_DNA"/>
</dbReference>
<sequence>MVAPEPPVRHLTVCDLLLHQVEDLRIYDCLMVALYVVLGNLPLVDHRLLGEEVGDVVFLKQGIPLVFLV</sequence>
<dbReference type="AlphaFoldDB" id="A0A645IZV8"/>
<organism evidence="1">
    <name type="scientific">bioreactor metagenome</name>
    <dbReference type="NCBI Taxonomy" id="1076179"/>
    <lineage>
        <taxon>unclassified sequences</taxon>
        <taxon>metagenomes</taxon>
        <taxon>ecological metagenomes</taxon>
    </lineage>
</organism>
<proteinExistence type="predicted"/>
<accession>A0A645IZV8</accession>
<protein>
    <submittedName>
        <fullName evidence="1">Uncharacterized protein</fullName>
    </submittedName>
</protein>
<reference evidence="1" key="1">
    <citation type="submission" date="2019-08" db="EMBL/GenBank/DDBJ databases">
        <authorList>
            <person name="Kucharzyk K."/>
            <person name="Murdoch R.W."/>
            <person name="Higgins S."/>
            <person name="Loffler F."/>
        </authorList>
    </citation>
    <scope>NUCLEOTIDE SEQUENCE</scope>
</reference>